<sequence length="193" mass="21542">MKISDERGFTLYELLAVLAISFIILPVIYGVFSSGIKLYNKIQVESQLRDDADYTATMVMNSFYSFPFDYVKDCGDNCIELVDGTYTEIAKAGSRENVFHSVDQQAKYNDSLPAPENPIMIKLIEKAGRQIIEVNGSPIESTADFSKSSISFSCKEYIDSAETACEKGVISLDLILDHDRLSKPLNLQSEFGF</sequence>
<accession>A0A2N5GQ37</accession>
<comment type="caution">
    <text evidence="4">The sequence shown here is derived from an EMBL/GenBank/DDBJ whole genome shotgun (WGS) entry which is preliminary data.</text>
</comment>
<dbReference type="NCBIfam" id="TIGR02532">
    <property type="entry name" value="IV_pilin_GFxxxE"/>
    <property type="match status" value="1"/>
</dbReference>
<evidence type="ECO:0000313" key="7">
    <source>
        <dbReference type="Proteomes" id="UP000235114"/>
    </source>
</evidence>
<dbReference type="Proteomes" id="UP000235114">
    <property type="component" value="Unassembled WGS sequence"/>
</dbReference>
<keyword evidence="3" id="KW-0812">Transmembrane</keyword>
<dbReference type="RefSeq" id="WP_101576090.1">
    <property type="nucleotide sequence ID" value="NZ_PGVA01000009.1"/>
</dbReference>
<dbReference type="InterPro" id="IPR012902">
    <property type="entry name" value="N_methyl_site"/>
</dbReference>
<keyword evidence="7" id="KW-1185">Reference proteome</keyword>
<organism evidence="4 6">
    <name type="scientific">Bacillus canaveralius</name>
    <dbReference type="NCBI Taxonomy" id="1403243"/>
    <lineage>
        <taxon>Bacteria</taxon>
        <taxon>Bacillati</taxon>
        <taxon>Bacillota</taxon>
        <taxon>Bacilli</taxon>
        <taxon>Bacillales</taxon>
        <taxon>Bacillaceae</taxon>
        <taxon>Bacillus</taxon>
    </lineage>
</organism>
<evidence type="ECO:0000313" key="5">
    <source>
        <dbReference type="EMBL" id="PLR93250.1"/>
    </source>
</evidence>
<evidence type="ECO:0000256" key="3">
    <source>
        <dbReference type="SAM" id="Phobius"/>
    </source>
</evidence>
<reference evidence="5 7" key="2">
    <citation type="submission" date="2017-12" db="EMBL/GenBank/DDBJ databases">
        <title>Comparative Functional Genomics of Dry Heat Resistant strains isolated from the Viking Spacecraft.</title>
        <authorList>
            <person name="Seuylemezian A."/>
            <person name="Cooper K."/>
            <person name="Vaishampayan P."/>
        </authorList>
    </citation>
    <scope>NUCLEOTIDE SEQUENCE [LARGE SCALE GENOMIC DNA]</scope>
    <source>
        <strain evidence="5 7">ATCC 29669</strain>
    </source>
</reference>
<reference evidence="4 6" key="1">
    <citation type="submission" date="2017-11" db="EMBL/GenBank/DDBJ databases">
        <title>Comparitive Functional Genomics of Dry Heat Resistant strains isolated from the Viking Spacecraft.</title>
        <authorList>
            <person name="Seuylemezian A."/>
            <person name="Cooper K."/>
            <person name="Vaishampayan P."/>
        </authorList>
    </citation>
    <scope>NUCLEOTIDE SEQUENCE [LARGE SCALE GENOMIC DNA]</scope>
    <source>
        <strain evidence="4 6">M4.6</strain>
    </source>
</reference>
<evidence type="ECO:0000313" key="4">
    <source>
        <dbReference type="EMBL" id="PLR84989.1"/>
    </source>
</evidence>
<gene>
    <name evidence="4" type="ORF">CU635_05035</name>
    <name evidence="5" type="ORF">CVD25_17445</name>
</gene>
<keyword evidence="3" id="KW-1133">Transmembrane helix</keyword>
<dbReference type="AlphaFoldDB" id="A0A2N5GQ37"/>
<evidence type="ECO:0000256" key="1">
    <source>
        <dbReference type="ARBA" id="ARBA00004241"/>
    </source>
</evidence>
<dbReference type="GO" id="GO:0009986">
    <property type="term" value="C:cell surface"/>
    <property type="evidence" value="ECO:0007669"/>
    <property type="project" value="UniProtKB-SubCell"/>
</dbReference>
<evidence type="ECO:0000256" key="2">
    <source>
        <dbReference type="ARBA" id="ARBA00023287"/>
    </source>
</evidence>
<comment type="subcellular location">
    <subcellularLocation>
        <location evidence="1">Cell surface</location>
    </subcellularLocation>
</comment>
<dbReference type="EMBL" id="PGVD01000054">
    <property type="protein sequence ID" value="PLR93250.1"/>
    <property type="molecule type" value="Genomic_DNA"/>
</dbReference>
<proteinExistence type="predicted"/>
<dbReference type="OrthoDB" id="2594125at2"/>
<protein>
    <submittedName>
        <fullName evidence="4">Uncharacterized protein</fullName>
    </submittedName>
</protein>
<keyword evidence="2" id="KW-0178">Competence</keyword>
<dbReference type="Proteomes" id="UP000234951">
    <property type="component" value="Unassembled WGS sequence"/>
</dbReference>
<feature type="transmembrane region" description="Helical" evidence="3">
    <location>
        <begin position="12"/>
        <end position="32"/>
    </location>
</feature>
<name>A0A2N5GQ37_9BACI</name>
<dbReference type="EMBL" id="PGVA01000009">
    <property type="protein sequence ID" value="PLR84989.1"/>
    <property type="molecule type" value="Genomic_DNA"/>
</dbReference>
<dbReference type="GO" id="GO:0030420">
    <property type="term" value="P:establishment of competence for transformation"/>
    <property type="evidence" value="ECO:0007669"/>
    <property type="project" value="UniProtKB-KW"/>
</dbReference>
<evidence type="ECO:0000313" key="6">
    <source>
        <dbReference type="Proteomes" id="UP000234951"/>
    </source>
</evidence>
<keyword evidence="3" id="KW-0472">Membrane</keyword>